<evidence type="ECO:0000313" key="9">
    <source>
        <dbReference type="Proteomes" id="UP000050164"/>
    </source>
</evidence>
<reference evidence="5" key="1">
    <citation type="submission" date="2015-03" db="EMBL/GenBank/DDBJ databases">
        <authorList>
            <person name="Murphy D."/>
        </authorList>
    </citation>
    <scope>NUCLEOTIDE SEQUENCE [LARGE SCALE GENOMIC DNA]</scope>
    <source>
        <strain evidence="5">K00500041</strain>
    </source>
</reference>
<proteinExistence type="predicted"/>
<dbReference type="AlphaFoldDB" id="A0A0T7PCY9"/>
<sequence>MPFQSTPLWSANRLSSIETIASFIVLAILSEGTSNRRCEYSHAIVLPFASTIVDTAGTCPSSSWAEPLATTSEARLDISPSPPANGNVSAVATTLANRQHPASFRTVIAAGRRSGMRTTVATSCHSTVPLGPIESFRGRVSHCGIGAGAIFAAASLVRPRKRDRSGGISPGRSRQDGTLVPKKRYRTVAQLAHDHLTYTDQ</sequence>
<name>A0A0T7PCY9_MYCTX</name>
<protein>
    <submittedName>
        <fullName evidence="5">Uncharacterized protein</fullName>
    </submittedName>
</protein>
<evidence type="ECO:0000313" key="7">
    <source>
        <dbReference type="Proteomes" id="UP000039217"/>
    </source>
</evidence>
<dbReference type="EMBL" id="CSAE01000328">
    <property type="protein sequence ID" value="COW11324.1"/>
    <property type="molecule type" value="Genomic_DNA"/>
</dbReference>
<evidence type="ECO:0000313" key="3">
    <source>
        <dbReference type="EMBL" id="CKS42363.1"/>
    </source>
</evidence>
<dbReference type="EMBL" id="CQQC01000164">
    <property type="protein sequence ID" value="CNU48526.1"/>
    <property type="molecule type" value="Genomic_DNA"/>
</dbReference>
<evidence type="ECO:0000313" key="2">
    <source>
        <dbReference type="EMBL" id="CFR67705.1"/>
    </source>
</evidence>
<evidence type="ECO:0000313" key="8">
    <source>
        <dbReference type="Proteomes" id="UP000046680"/>
    </source>
</evidence>
<dbReference type="EMBL" id="CGCX01000123">
    <property type="protein sequence ID" value="CFR67705.1"/>
    <property type="molecule type" value="Genomic_DNA"/>
</dbReference>
<accession>A0A0T7PCY9</accession>
<evidence type="ECO:0000313" key="6">
    <source>
        <dbReference type="Proteomes" id="UP000038802"/>
    </source>
</evidence>
<evidence type="ECO:0000256" key="1">
    <source>
        <dbReference type="SAM" id="MobiDB-lite"/>
    </source>
</evidence>
<dbReference type="Proteomes" id="UP000050164">
    <property type="component" value="Unassembled WGS sequence"/>
</dbReference>
<organism evidence="5 6">
    <name type="scientific">Mycobacterium tuberculosis</name>
    <dbReference type="NCBI Taxonomy" id="1773"/>
    <lineage>
        <taxon>Bacteria</taxon>
        <taxon>Bacillati</taxon>
        <taxon>Actinomycetota</taxon>
        <taxon>Actinomycetes</taxon>
        <taxon>Mycobacteriales</taxon>
        <taxon>Mycobacteriaceae</taxon>
        <taxon>Mycobacterium</taxon>
        <taxon>Mycobacterium tuberculosis complex</taxon>
    </lineage>
</organism>
<dbReference type="Proteomes" id="UP000046680">
    <property type="component" value="Unassembled WGS sequence"/>
</dbReference>
<reference evidence="6 7" key="2">
    <citation type="submission" date="2015-03" db="EMBL/GenBank/DDBJ databases">
        <authorList>
            <consortium name="Pathogen Informatics"/>
        </authorList>
    </citation>
    <scope>NUCLEOTIDE SEQUENCE [LARGE SCALE GENOMIC DNA]</scope>
    <source>
        <strain evidence="3 9">Bir 185</strain>
        <strain evidence="2 8">C09601061</strain>
        <strain evidence="4 7">D00501624</strain>
        <strain evidence="6">K00500041</strain>
    </source>
</reference>
<feature type="region of interest" description="Disordered" evidence="1">
    <location>
        <begin position="160"/>
        <end position="182"/>
    </location>
</feature>
<evidence type="ECO:0000313" key="5">
    <source>
        <dbReference type="EMBL" id="COW11324.1"/>
    </source>
</evidence>
<dbReference type="Proteomes" id="UP000039217">
    <property type="component" value="Unassembled WGS sequence"/>
</dbReference>
<evidence type="ECO:0000313" key="4">
    <source>
        <dbReference type="EMBL" id="CNU48526.1"/>
    </source>
</evidence>
<dbReference type="EMBL" id="CNFT01000835">
    <property type="protein sequence ID" value="CKS42363.1"/>
    <property type="molecule type" value="Genomic_DNA"/>
</dbReference>
<dbReference type="Proteomes" id="UP000038802">
    <property type="component" value="Unassembled WGS sequence"/>
</dbReference>
<gene>
    <name evidence="2" type="ORF">ERS007657_00550</name>
    <name evidence="4" type="ORF">ERS007661_00745</name>
    <name evidence="5" type="ORF">ERS007703_02796</name>
    <name evidence="3" type="ORF">ERS027659_03083</name>
</gene>